<sequence>MNKAAKNILLLLAAFFLFIGIMSAQNSKSYAELSDIQTVKGAIATLNCPPKGAASLRLMDSDFTYNLSVKFRSDYCDEDVSQALLGKEIIMESVQVNDDFYQVYKVIEQEKLLLSPTDVEADQSSSTWGLFFLSFFLTAIVIFKSLFKDPTQQ</sequence>
<evidence type="ECO:0000313" key="3">
    <source>
        <dbReference type="Proteomes" id="UP000307702"/>
    </source>
</evidence>
<keyword evidence="1" id="KW-0472">Membrane</keyword>
<dbReference type="Proteomes" id="UP000307702">
    <property type="component" value="Unassembled WGS sequence"/>
</dbReference>
<evidence type="ECO:0000313" key="2">
    <source>
        <dbReference type="EMBL" id="TMM43147.1"/>
    </source>
</evidence>
<evidence type="ECO:0000256" key="1">
    <source>
        <dbReference type="SAM" id="Phobius"/>
    </source>
</evidence>
<dbReference type="EMBL" id="SZVP01000015">
    <property type="protein sequence ID" value="TMM43147.1"/>
    <property type="molecule type" value="Genomic_DNA"/>
</dbReference>
<name>A0A8H2JKG8_9GAMM</name>
<organism evidence="2 3">
    <name type="scientific">Colwellia ponticola</name>
    <dbReference type="NCBI Taxonomy" id="2304625"/>
    <lineage>
        <taxon>Bacteria</taxon>
        <taxon>Pseudomonadati</taxon>
        <taxon>Pseudomonadota</taxon>
        <taxon>Gammaproteobacteria</taxon>
        <taxon>Alteromonadales</taxon>
        <taxon>Colwelliaceae</taxon>
        <taxon>Colwellia</taxon>
    </lineage>
</organism>
<dbReference type="OrthoDB" id="6227367at2"/>
<accession>A0A8H2JKG8</accession>
<dbReference type="RefSeq" id="WP_138624081.1">
    <property type="nucleotide sequence ID" value="NZ_SZVP01000015.1"/>
</dbReference>
<proteinExistence type="predicted"/>
<dbReference type="AlphaFoldDB" id="A0A8H2JKG8"/>
<protein>
    <submittedName>
        <fullName evidence="2">Uncharacterized protein</fullName>
    </submittedName>
</protein>
<keyword evidence="1" id="KW-0812">Transmembrane</keyword>
<feature type="transmembrane region" description="Helical" evidence="1">
    <location>
        <begin position="128"/>
        <end position="147"/>
    </location>
</feature>
<reference evidence="2 3" key="1">
    <citation type="submission" date="2019-05" db="EMBL/GenBank/DDBJ databases">
        <title>Colwellia ponticola sp. nov., isolated from seawater.</title>
        <authorList>
            <person name="Yoon J.-H."/>
        </authorList>
    </citation>
    <scope>NUCLEOTIDE SEQUENCE [LARGE SCALE GENOMIC DNA]</scope>
    <source>
        <strain evidence="2 3">OISW-25</strain>
    </source>
</reference>
<gene>
    <name evidence="2" type="ORF">FCS21_13545</name>
</gene>
<keyword evidence="1" id="KW-1133">Transmembrane helix</keyword>
<keyword evidence="3" id="KW-1185">Reference proteome</keyword>
<comment type="caution">
    <text evidence="2">The sequence shown here is derived from an EMBL/GenBank/DDBJ whole genome shotgun (WGS) entry which is preliminary data.</text>
</comment>